<evidence type="ECO:0000313" key="1">
    <source>
        <dbReference type="EMBL" id="GAH02027.1"/>
    </source>
</evidence>
<dbReference type="InterPro" id="IPR015422">
    <property type="entry name" value="PyrdxlP-dep_Trfase_small"/>
</dbReference>
<reference evidence="1" key="1">
    <citation type="journal article" date="2014" name="Front. Microbiol.">
        <title>High frequency of phylogenetically diverse reductive dehalogenase-homologous genes in deep subseafloor sedimentary metagenomes.</title>
        <authorList>
            <person name="Kawai M."/>
            <person name="Futagami T."/>
            <person name="Toyoda A."/>
            <person name="Takaki Y."/>
            <person name="Nishi S."/>
            <person name="Hori S."/>
            <person name="Arai W."/>
            <person name="Tsubouchi T."/>
            <person name="Morono Y."/>
            <person name="Uchiyama I."/>
            <person name="Ito T."/>
            <person name="Fujiyama A."/>
            <person name="Inagaki F."/>
            <person name="Takami H."/>
        </authorList>
    </citation>
    <scope>NUCLEOTIDE SEQUENCE</scope>
    <source>
        <strain evidence="1">Expedition CK06-06</strain>
    </source>
</reference>
<dbReference type="EMBL" id="BART01022893">
    <property type="protein sequence ID" value="GAH02027.1"/>
    <property type="molecule type" value="Genomic_DNA"/>
</dbReference>
<organism evidence="1">
    <name type="scientific">marine sediment metagenome</name>
    <dbReference type="NCBI Taxonomy" id="412755"/>
    <lineage>
        <taxon>unclassified sequences</taxon>
        <taxon>metagenomes</taxon>
        <taxon>ecological metagenomes</taxon>
    </lineage>
</organism>
<proteinExistence type="predicted"/>
<dbReference type="InterPro" id="IPR015424">
    <property type="entry name" value="PyrdxlP-dep_Trfase"/>
</dbReference>
<gene>
    <name evidence="1" type="ORF">S01H4_41804</name>
</gene>
<dbReference type="AlphaFoldDB" id="X1C3X8"/>
<feature type="non-terminal residue" evidence="1">
    <location>
        <position position="1"/>
    </location>
</feature>
<sequence length="61" mass="6694">VILAMGIPEEEALGSVRLSLGRGNSQDDMDRAADALIDAWQRLSRADSGEREKGSHEERDI</sequence>
<dbReference type="SUPFAM" id="SSF53383">
    <property type="entry name" value="PLP-dependent transferases"/>
    <property type="match status" value="1"/>
</dbReference>
<name>X1C3X8_9ZZZZ</name>
<protein>
    <recommendedName>
        <fullName evidence="2">Cysteine desulfurase</fullName>
    </recommendedName>
</protein>
<evidence type="ECO:0008006" key="2">
    <source>
        <dbReference type="Google" id="ProtNLM"/>
    </source>
</evidence>
<accession>X1C3X8</accession>
<comment type="caution">
    <text evidence="1">The sequence shown here is derived from an EMBL/GenBank/DDBJ whole genome shotgun (WGS) entry which is preliminary data.</text>
</comment>
<dbReference type="Gene3D" id="3.90.1150.10">
    <property type="entry name" value="Aspartate Aminotransferase, domain 1"/>
    <property type="match status" value="1"/>
</dbReference>